<protein>
    <recommendedName>
        <fullName evidence="3">F-box domain-containing protein</fullName>
    </recommendedName>
</protein>
<reference evidence="2" key="1">
    <citation type="journal article" date="2011" name="Genome Biol.">
        <title>Comparative genomics of the social amoebae Dictyostelium discoideum and Dictyostelium purpureum.</title>
        <authorList>
            <consortium name="US DOE Joint Genome Institute (JGI-PGF)"/>
            <person name="Sucgang R."/>
            <person name="Kuo A."/>
            <person name="Tian X."/>
            <person name="Salerno W."/>
            <person name="Parikh A."/>
            <person name="Feasley C.L."/>
            <person name="Dalin E."/>
            <person name="Tu H."/>
            <person name="Huang E."/>
            <person name="Barry K."/>
            <person name="Lindquist E."/>
            <person name="Shapiro H."/>
            <person name="Bruce D."/>
            <person name="Schmutz J."/>
            <person name="Salamov A."/>
            <person name="Fey P."/>
            <person name="Gaudet P."/>
            <person name="Anjard C."/>
            <person name="Babu M.M."/>
            <person name="Basu S."/>
            <person name="Bushmanova Y."/>
            <person name="van der Wel H."/>
            <person name="Katoh-Kurasawa M."/>
            <person name="Dinh C."/>
            <person name="Coutinho P.M."/>
            <person name="Saito T."/>
            <person name="Elias M."/>
            <person name="Schaap P."/>
            <person name="Kay R.R."/>
            <person name="Henrissat B."/>
            <person name="Eichinger L."/>
            <person name="Rivero F."/>
            <person name="Putnam N.H."/>
            <person name="West C.M."/>
            <person name="Loomis W.F."/>
            <person name="Chisholm R.L."/>
            <person name="Shaulsky G."/>
            <person name="Strassmann J.E."/>
            <person name="Queller D.C."/>
            <person name="Kuspa A."/>
            <person name="Grigoriev I.V."/>
        </authorList>
    </citation>
    <scope>NUCLEOTIDE SEQUENCE [LARGE SCALE GENOMIC DNA]</scope>
    <source>
        <strain evidence="2">QSDP1</strain>
    </source>
</reference>
<dbReference type="EMBL" id="GL871111">
    <property type="protein sequence ID" value="EGC34123.1"/>
    <property type="molecule type" value="Genomic_DNA"/>
</dbReference>
<gene>
    <name evidence="1" type="ORF">DICPUDRAFT_92281</name>
</gene>
<organism evidence="1 2">
    <name type="scientific">Dictyostelium purpureum</name>
    <name type="common">Slime mold</name>
    <dbReference type="NCBI Taxonomy" id="5786"/>
    <lineage>
        <taxon>Eukaryota</taxon>
        <taxon>Amoebozoa</taxon>
        <taxon>Evosea</taxon>
        <taxon>Eumycetozoa</taxon>
        <taxon>Dictyostelia</taxon>
        <taxon>Dictyosteliales</taxon>
        <taxon>Dictyosteliaceae</taxon>
        <taxon>Dictyostelium</taxon>
    </lineage>
</organism>
<evidence type="ECO:0008006" key="3">
    <source>
        <dbReference type="Google" id="ProtNLM"/>
    </source>
</evidence>
<name>F0ZPM2_DICPU</name>
<dbReference type="GeneID" id="10502331"/>
<sequence length="242" mass="27627">MIENQTGFNKHLLVLYHIILDKILDYSNDRSILKQIFNVGLKINSLSVFNGVSSPKYSVILAFLPLFLNKLDIDSIQEFIVPLFPECIKSLVYNLKLPKPIIKSPLTSNKKDLPVHIIQDILLLVSNQNDTTNLQKLNIALVCKRFYSNISNIMNSSNNVPLSIPNYTLIKGDLFGKFSLLKSENLNYLKVLIKTPGIFIYNIDFSVLNSKNFPSLKIIEFKNFNEHILDTSFIQPLTNHKS</sequence>
<dbReference type="InParanoid" id="F0ZPM2"/>
<proteinExistence type="predicted"/>
<feature type="non-terminal residue" evidence="1">
    <location>
        <position position="242"/>
    </location>
</feature>
<dbReference type="Proteomes" id="UP000001064">
    <property type="component" value="Unassembled WGS sequence"/>
</dbReference>
<accession>F0ZPM2</accession>
<dbReference type="RefSeq" id="XP_003289369.1">
    <property type="nucleotide sequence ID" value="XM_003289321.1"/>
</dbReference>
<dbReference type="AlphaFoldDB" id="F0ZPM2"/>
<dbReference type="eggNOG" id="ENOG502RIP1">
    <property type="taxonomic scope" value="Eukaryota"/>
</dbReference>
<evidence type="ECO:0000313" key="1">
    <source>
        <dbReference type="EMBL" id="EGC34123.1"/>
    </source>
</evidence>
<dbReference type="KEGG" id="dpp:DICPUDRAFT_92281"/>
<dbReference type="VEuPathDB" id="AmoebaDB:DICPUDRAFT_92281"/>
<keyword evidence="2" id="KW-1185">Reference proteome</keyword>
<evidence type="ECO:0000313" key="2">
    <source>
        <dbReference type="Proteomes" id="UP000001064"/>
    </source>
</evidence>